<dbReference type="Gene3D" id="3.30.160.60">
    <property type="entry name" value="Classic Zinc Finger"/>
    <property type="match status" value="1"/>
</dbReference>
<feature type="region of interest" description="Disordered" evidence="2">
    <location>
        <begin position="193"/>
        <end position="229"/>
    </location>
</feature>
<dbReference type="PROSITE" id="PS50157">
    <property type="entry name" value="ZINC_FINGER_C2H2_2"/>
    <property type="match status" value="1"/>
</dbReference>
<dbReference type="PROSITE" id="PS00028">
    <property type="entry name" value="ZINC_FINGER_C2H2_1"/>
    <property type="match status" value="1"/>
</dbReference>
<proteinExistence type="predicted"/>
<dbReference type="GO" id="GO:0008270">
    <property type="term" value="F:zinc ion binding"/>
    <property type="evidence" value="ECO:0007669"/>
    <property type="project" value="UniProtKB-KW"/>
</dbReference>
<organism evidence="4 5">
    <name type="scientific">Pseudocohnilembus persalinus</name>
    <name type="common">Ciliate</name>
    <dbReference type="NCBI Taxonomy" id="266149"/>
    <lineage>
        <taxon>Eukaryota</taxon>
        <taxon>Sar</taxon>
        <taxon>Alveolata</taxon>
        <taxon>Ciliophora</taxon>
        <taxon>Intramacronucleata</taxon>
        <taxon>Oligohymenophorea</taxon>
        <taxon>Scuticociliatia</taxon>
        <taxon>Philasterida</taxon>
        <taxon>Pseudocohnilembidae</taxon>
        <taxon>Pseudocohnilembus</taxon>
    </lineage>
</organism>
<evidence type="ECO:0000259" key="3">
    <source>
        <dbReference type="PROSITE" id="PS50157"/>
    </source>
</evidence>
<feature type="domain" description="C2H2-type" evidence="3">
    <location>
        <begin position="118"/>
        <end position="148"/>
    </location>
</feature>
<keyword evidence="5" id="KW-1185">Reference proteome</keyword>
<feature type="compositionally biased region" description="Polar residues" evidence="2">
    <location>
        <begin position="193"/>
        <end position="215"/>
    </location>
</feature>
<evidence type="ECO:0000256" key="1">
    <source>
        <dbReference type="PROSITE-ProRule" id="PRU00042"/>
    </source>
</evidence>
<evidence type="ECO:0000313" key="5">
    <source>
        <dbReference type="Proteomes" id="UP000054937"/>
    </source>
</evidence>
<dbReference type="InParanoid" id="A0A0V0Q9D3"/>
<dbReference type="OrthoDB" id="21530at2759"/>
<dbReference type="EMBL" id="LDAU01000231">
    <property type="protein sequence ID" value="KRW98769.1"/>
    <property type="molecule type" value="Genomic_DNA"/>
</dbReference>
<evidence type="ECO:0000256" key="2">
    <source>
        <dbReference type="SAM" id="MobiDB-lite"/>
    </source>
</evidence>
<protein>
    <recommendedName>
        <fullName evidence="3">C2H2-type domain-containing protein</fullName>
    </recommendedName>
</protein>
<feature type="region of interest" description="Disordered" evidence="2">
    <location>
        <begin position="88"/>
        <end position="109"/>
    </location>
</feature>
<comment type="caution">
    <text evidence="4">The sequence shown here is derived from an EMBL/GenBank/DDBJ whole genome shotgun (WGS) entry which is preliminary data.</text>
</comment>
<sequence length="258" mass="30331">MDALFNQEQMFLLLQQQQLQQQMAQKQSQLSQMSMFLSMCPNFDENANYPQEILKVVITNEYLYNQIQDLLSDRKTLQQRISNLEAKIEEHQGENSQYSQESQKKKNRRTAQEIQKSFICPYENCSKAYGSDVSLNLHIKIKHNGGSKTEREKLAKAILLAKMNKDEIPKLNIDFPPGYLDNFEEYIKQDLEQQQNEEGQVDQTSSKQLEQPQLKTENKNIETQEQTESLDQMVENKKDDELQLQQLLSHLKKNKNYF</sequence>
<gene>
    <name evidence="4" type="ORF">PPERSA_03904</name>
</gene>
<dbReference type="AlphaFoldDB" id="A0A0V0Q9D3"/>
<accession>A0A0V0Q9D3</accession>
<name>A0A0V0Q9D3_PSEPJ</name>
<keyword evidence="1" id="KW-0863">Zinc-finger</keyword>
<reference evidence="4 5" key="1">
    <citation type="journal article" date="2015" name="Sci. Rep.">
        <title>Genome of the facultative scuticociliatosis pathogen Pseudocohnilembus persalinus provides insight into its virulence through horizontal gene transfer.</title>
        <authorList>
            <person name="Xiong J."/>
            <person name="Wang G."/>
            <person name="Cheng J."/>
            <person name="Tian M."/>
            <person name="Pan X."/>
            <person name="Warren A."/>
            <person name="Jiang C."/>
            <person name="Yuan D."/>
            <person name="Miao W."/>
        </authorList>
    </citation>
    <scope>NUCLEOTIDE SEQUENCE [LARGE SCALE GENOMIC DNA]</scope>
    <source>
        <strain evidence="4">36N120E</strain>
    </source>
</reference>
<keyword evidence="1" id="KW-0862">Zinc</keyword>
<dbReference type="Proteomes" id="UP000054937">
    <property type="component" value="Unassembled WGS sequence"/>
</dbReference>
<evidence type="ECO:0000313" key="4">
    <source>
        <dbReference type="EMBL" id="KRW98769.1"/>
    </source>
</evidence>
<dbReference type="InterPro" id="IPR013087">
    <property type="entry name" value="Znf_C2H2_type"/>
</dbReference>
<keyword evidence="1" id="KW-0479">Metal-binding</keyword>